<dbReference type="AlphaFoldDB" id="A0AAN9RAQ8"/>
<accession>A0AAN9RAQ8</accession>
<sequence>MFQNQRTNLSQQRKRQLDGVVNYSKKNEHYVFTKVGNLSYETEAKYLSVEVLPIQSWFKVHHGFPICNKSLKATLQAAQRTKRGKLKM</sequence>
<reference evidence="1 2" key="1">
    <citation type="submission" date="2024-01" db="EMBL/GenBank/DDBJ databases">
        <title>The genomes of 5 underutilized Papilionoideae crops provide insights into root nodulation and disease resistanc.</title>
        <authorList>
            <person name="Jiang F."/>
        </authorList>
    </citation>
    <scope>NUCLEOTIDE SEQUENCE [LARGE SCALE GENOMIC DNA]</scope>
    <source>
        <strain evidence="1">LVBAO_FW01</strain>
        <tissue evidence="1">Leaves</tissue>
    </source>
</reference>
<comment type="caution">
    <text evidence="1">The sequence shown here is derived from an EMBL/GenBank/DDBJ whole genome shotgun (WGS) entry which is preliminary data.</text>
</comment>
<dbReference type="EMBL" id="JAYMYQ010000001">
    <property type="protein sequence ID" value="KAK7359913.1"/>
    <property type="molecule type" value="Genomic_DNA"/>
</dbReference>
<keyword evidence="2" id="KW-1185">Reference proteome</keyword>
<organism evidence="1 2">
    <name type="scientific">Canavalia gladiata</name>
    <name type="common">Sword bean</name>
    <name type="synonym">Dolichos gladiatus</name>
    <dbReference type="NCBI Taxonomy" id="3824"/>
    <lineage>
        <taxon>Eukaryota</taxon>
        <taxon>Viridiplantae</taxon>
        <taxon>Streptophyta</taxon>
        <taxon>Embryophyta</taxon>
        <taxon>Tracheophyta</taxon>
        <taxon>Spermatophyta</taxon>
        <taxon>Magnoliopsida</taxon>
        <taxon>eudicotyledons</taxon>
        <taxon>Gunneridae</taxon>
        <taxon>Pentapetalae</taxon>
        <taxon>rosids</taxon>
        <taxon>fabids</taxon>
        <taxon>Fabales</taxon>
        <taxon>Fabaceae</taxon>
        <taxon>Papilionoideae</taxon>
        <taxon>50 kb inversion clade</taxon>
        <taxon>NPAAA clade</taxon>
        <taxon>indigoferoid/millettioid clade</taxon>
        <taxon>Phaseoleae</taxon>
        <taxon>Canavalia</taxon>
    </lineage>
</organism>
<evidence type="ECO:0000313" key="1">
    <source>
        <dbReference type="EMBL" id="KAK7359913.1"/>
    </source>
</evidence>
<dbReference type="Proteomes" id="UP001367508">
    <property type="component" value="Unassembled WGS sequence"/>
</dbReference>
<protein>
    <submittedName>
        <fullName evidence="1">Uncharacterized protein</fullName>
    </submittedName>
</protein>
<proteinExistence type="predicted"/>
<evidence type="ECO:0000313" key="2">
    <source>
        <dbReference type="Proteomes" id="UP001367508"/>
    </source>
</evidence>
<name>A0AAN9RAQ8_CANGL</name>
<gene>
    <name evidence="1" type="ORF">VNO77_01881</name>
</gene>